<evidence type="ECO:0000313" key="11">
    <source>
        <dbReference type="Proteomes" id="UP001216390"/>
    </source>
</evidence>
<dbReference type="Gene3D" id="3.40.50.720">
    <property type="entry name" value="NAD(P)-binding Rossmann-like Domain"/>
    <property type="match status" value="1"/>
</dbReference>
<dbReference type="KEGG" id="ima:PO878_19815"/>
<dbReference type="PROSITE" id="PS00069">
    <property type="entry name" value="G6P_DEHYDROGENASE"/>
    <property type="match status" value="1"/>
</dbReference>
<sequence>MDERCDGLVLFGATGDLAEKKLFPALYHIEEAERLGPVIGVSSSEWTDDDLRDRARASIGDHVDDADPAVVDRLCDHLTYMAGNYREAETFDGLAQRVRDAGVERPLFYMAIPPALFDDVVRGLQRVGLHEGARVVVEKPFGRDRASAQELNDCLHGAFPEDAIYRIDHFLGKEGVENLLVFRFANSLLEPLWNRGFISHVQITMAEEFGVGSRGKFYESVGALRDVVQNHLLQIVALLAMEPPVAADADALSDEKTRLFRQVRTIDPDDVVRGQYRGYTDEHGVNAGSDVETYVALRFEIDSWRWSGVPWVIRTGKRMGTTATEAIIRFADPPRLLFTDDDRPHADPSFLRFRLGHDDGVSLHLLAKAPGEQLVTQPIQLDVDYDEALGARAQAYERLIDDALDGDRRRFGRADSLDEQWRIVERVVEDPPATVLYREGSMGPAAAEALVDDVGGWIDPL</sequence>
<comment type="catalytic activity">
    <reaction evidence="7">
        <text>D-glucose 6-phosphate + NADP(+) = 6-phospho-D-glucono-1,5-lactone + NADPH + H(+)</text>
        <dbReference type="Rhea" id="RHEA:15841"/>
        <dbReference type="ChEBI" id="CHEBI:15378"/>
        <dbReference type="ChEBI" id="CHEBI:57783"/>
        <dbReference type="ChEBI" id="CHEBI:57955"/>
        <dbReference type="ChEBI" id="CHEBI:58349"/>
        <dbReference type="ChEBI" id="CHEBI:61548"/>
        <dbReference type="EC" id="1.1.1.49"/>
    </reaction>
</comment>
<feature type="binding site" evidence="7">
    <location>
        <position position="207"/>
    </location>
    <ligand>
        <name>substrate</name>
    </ligand>
</feature>
<dbReference type="InterPro" id="IPR022675">
    <property type="entry name" value="G6P_DH_C"/>
</dbReference>
<dbReference type="PANTHER" id="PTHR23429:SF0">
    <property type="entry name" value="GLUCOSE-6-PHOSPHATE 1-DEHYDROGENASE"/>
    <property type="match status" value="1"/>
</dbReference>
<protein>
    <recommendedName>
        <fullName evidence="7">Glucose-6-phosphate 1-dehydrogenase</fullName>
        <shortName evidence="7">G6PD</shortName>
        <ecNumber evidence="7">1.1.1.49</ecNumber>
    </recommendedName>
</protein>
<feature type="binding site" evidence="7">
    <location>
        <position position="226"/>
    </location>
    <ligand>
        <name>substrate</name>
    </ligand>
</feature>
<dbReference type="InterPro" id="IPR036291">
    <property type="entry name" value="NAD(P)-bd_dom_sf"/>
</dbReference>
<evidence type="ECO:0000256" key="6">
    <source>
        <dbReference type="ARBA" id="ARBA00023277"/>
    </source>
</evidence>
<dbReference type="HAMAP" id="MF_00966">
    <property type="entry name" value="G6PD"/>
    <property type="match status" value="1"/>
</dbReference>
<keyword evidence="3 7" id="KW-0313">Glucose metabolism</keyword>
<keyword evidence="6 7" id="KW-0119">Carbohydrate metabolism</keyword>
<feature type="binding site" evidence="7">
    <location>
        <position position="173"/>
    </location>
    <ligand>
        <name>substrate</name>
    </ligand>
</feature>
<dbReference type="AlphaFoldDB" id="A0AAF0BTG0"/>
<dbReference type="InterPro" id="IPR001282">
    <property type="entry name" value="G6P_DH"/>
</dbReference>
<proteinExistence type="inferred from homology"/>
<dbReference type="InterPro" id="IPR022674">
    <property type="entry name" value="G6P_DH_NAD-bd"/>
</dbReference>
<dbReference type="Gene3D" id="3.30.360.10">
    <property type="entry name" value="Dihydrodipicolinate Reductase, domain 2"/>
    <property type="match status" value="1"/>
</dbReference>
<comment type="function">
    <text evidence="7">Catalyzes the oxidation of glucose 6-phosphate to 6-phosphogluconolactone.</text>
</comment>
<dbReference type="PANTHER" id="PTHR23429">
    <property type="entry name" value="GLUCOSE-6-PHOSPHATE 1-DEHYDROGENASE G6PD"/>
    <property type="match status" value="1"/>
</dbReference>
<dbReference type="SUPFAM" id="SSF51735">
    <property type="entry name" value="NAD(P)-binding Rossmann-fold domains"/>
    <property type="match status" value="1"/>
</dbReference>
<dbReference type="NCBIfam" id="TIGR00871">
    <property type="entry name" value="zwf"/>
    <property type="match status" value="1"/>
</dbReference>
<evidence type="ECO:0000313" key="10">
    <source>
        <dbReference type="EMBL" id="WCO66742.1"/>
    </source>
</evidence>
<dbReference type="Pfam" id="PF00479">
    <property type="entry name" value="G6PD_N"/>
    <property type="match status" value="1"/>
</dbReference>
<dbReference type="RefSeq" id="WP_272736264.1">
    <property type="nucleotide sequence ID" value="NZ_CP116942.1"/>
</dbReference>
<feature type="binding site" evidence="7">
    <location>
        <position position="43"/>
    </location>
    <ligand>
        <name>NADP(+)</name>
        <dbReference type="ChEBI" id="CHEBI:58349"/>
    </ligand>
</feature>
<feature type="binding site" evidence="7">
    <location>
        <position position="317"/>
    </location>
    <ligand>
        <name>substrate</name>
    </ligand>
</feature>
<comment type="caution">
    <text evidence="7">Lacks conserved residue(s) required for the propagation of feature annotation.</text>
</comment>
<dbReference type="SUPFAM" id="SSF55347">
    <property type="entry name" value="Glyceraldehyde-3-phosphate dehydrogenase-like, C-terminal domain"/>
    <property type="match status" value="1"/>
</dbReference>
<gene>
    <name evidence="7 10" type="primary">zwf</name>
    <name evidence="10" type="ORF">PO878_19815</name>
</gene>
<dbReference type="InterPro" id="IPR019796">
    <property type="entry name" value="G6P_DH_AS"/>
</dbReference>
<evidence type="ECO:0000256" key="1">
    <source>
        <dbReference type="ARBA" id="ARBA00004937"/>
    </source>
</evidence>
<feature type="domain" description="Glucose-6-phosphate dehydrogenase NAD-binding" evidence="8">
    <location>
        <begin position="9"/>
        <end position="178"/>
    </location>
</feature>
<dbReference type="GO" id="GO:0009051">
    <property type="term" value="P:pentose-phosphate shunt, oxidative branch"/>
    <property type="evidence" value="ECO:0007669"/>
    <property type="project" value="TreeGrafter"/>
</dbReference>
<feature type="domain" description="Glucose-6-phosphate dehydrogenase C-terminal" evidence="9">
    <location>
        <begin position="180"/>
        <end position="454"/>
    </location>
</feature>
<dbReference type="GO" id="GO:0050661">
    <property type="term" value="F:NADP binding"/>
    <property type="evidence" value="ECO:0007669"/>
    <property type="project" value="UniProtKB-UniRule"/>
</dbReference>
<dbReference type="EC" id="1.1.1.49" evidence="7"/>
<organism evidence="10 11">
    <name type="scientific">Iamia majanohamensis</name>
    <dbReference type="NCBI Taxonomy" id="467976"/>
    <lineage>
        <taxon>Bacteria</taxon>
        <taxon>Bacillati</taxon>
        <taxon>Actinomycetota</taxon>
        <taxon>Acidimicrobiia</taxon>
        <taxon>Acidimicrobiales</taxon>
        <taxon>Iamiaceae</taxon>
        <taxon>Iamia</taxon>
    </lineage>
</organism>
<dbReference type="PRINTS" id="PR00079">
    <property type="entry name" value="G6PDHDRGNASE"/>
</dbReference>
<evidence type="ECO:0000259" key="8">
    <source>
        <dbReference type="Pfam" id="PF00479"/>
    </source>
</evidence>
<accession>A0AAF0BTG0</accession>
<dbReference type="GO" id="GO:0006006">
    <property type="term" value="P:glucose metabolic process"/>
    <property type="evidence" value="ECO:0007669"/>
    <property type="project" value="UniProtKB-KW"/>
</dbReference>
<comment type="pathway">
    <text evidence="1 7">Carbohydrate degradation; pentose phosphate pathway; D-ribulose 5-phosphate from D-glucose 6-phosphate (oxidative stage): step 1/3.</text>
</comment>
<feature type="binding site" evidence="7">
    <location>
        <position position="169"/>
    </location>
    <ligand>
        <name>substrate</name>
    </ligand>
</feature>
<evidence type="ECO:0000259" key="9">
    <source>
        <dbReference type="Pfam" id="PF02781"/>
    </source>
</evidence>
<dbReference type="EMBL" id="CP116942">
    <property type="protein sequence ID" value="WCO66742.1"/>
    <property type="molecule type" value="Genomic_DNA"/>
</dbReference>
<keyword evidence="11" id="KW-1185">Reference proteome</keyword>
<comment type="similarity">
    <text evidence="2 7">Belongs to the glucose-6-phosphate dehydrogenase family.</text>
</comment>
<keyword evidence="5 7" id="KW-0560">Oxidoreductase</keyword>
<reference evidence="10" key="1">
    <citation type="submission" date="2023-01" db="EMBL/GenBank/DDBJ databases">
        <title>The diversity of Class Acidimicrobiia in South China Sea sediment environments and the proposal of Iamia marina sp. nov., a novel species of the genus Iamia.</title>
        <authorList>
            <person name="He Y."/>
            <person name="Tian X."/>
        </authorList>
    </citation>
    <scope>NUCLEOTIDE SEQUENCE</scope>
    <source>
        <strain evidence="10">DSM 19957</strain>
    </source>
</reference>
<evidence type="ECO:0000256" key="5">
    <source>
        <dbReference type="ARBA" id="ARBA00023002"/>
    </source>
</evidence>
<feature type="binding site" evidence="7">
    <location>
        <position position="139"/>
    </location>
    <ligand>
        <name>NADP(+)</name>
        <dbReference type="ChEBI" id="CHEBI:58349"/>
    </ligand>
</feature>
<keyword evidence="4 7" id="KW-0521">NADP</keyword>
<dbReference type="GO" id="GO:0004345">
    <property type="term" value="F:glucose-6-phosphate dehydrogenase activity"/>
    <property type="evidence" value="ECO:0007669"/>
    <property type="project" value="UniProtKB-UniRule"/>
</dbReference>
<evidence type="ECO:0000256" key="2">
    <source>
        <dbReference type="ARBA" id="ARBA00009975"/>
    </source>
</evidence>
<feature type="active site" description="Proton acceptor" evidence="7">
    <location>
        <position position="231"/>
    </location>
</feature>
<evidence type="ECO:0000256" key="4">
    <source>
        <dbReference type="ARBA" id="ARBA00022857"/>
    </source>
</evidence>
<dbReference type="GO" id="GO:0005829">
    <property type="term" value="C:cytosol"/>
    <property type="evidence" value="ECO:0007669"/>
    <property type="project" value="TreeGrafter"/>
</dbReference>
<dbReference type="PIRSF" id="PIRSF000110">
    <property type="entry name" value="G6PD"/>
    <property type="match status" value="1"/>
</dbReference>
<dbReference type="Pfam" id="PF02781">
    <property type="entry name" value="G6PD_C"/>
    <property type="match status" value="1"/>
</dbReference>
<dbReference type="Proteomes" id="UP001216390">
    <property type="component" value="Chromosome"/>
</dbReference>
<evidence type="ECO:0000256" key="7">
    <source>
        <dbReference type="HAMAP-Rule" id="MF_00966"/>
    </source>
</evidence>
<evidence type="ECO:0000256" key="3">
    <source>
        <dbReference type="ARBA" id="ARBA00022526"/>
    </source>
</evidence>
<name>A0AAF0BTG0_9ACTN</name>